<evidence type="ECO:0000259" key="10">
    <source>
        <dbReference type="SMART" id="SM00776"/>
    </source>
</evidence>
<dbReference type="PRINTS" id="PR00740">
    <property type="entry name" value="GLHYDRLASE27"/>
</dbReference>
<evidence type="ECO:0000256" key="3">
    <source>
        <dbReference type="ARBA" id="ARBA00012755"/>
    </source>
</evidence>
<evidence type="ECO:0000256" key="8">
    <source>
        <dbReference type="RuleBase" id="RU361168"/>
    </source>
</evidence>
<dbReference type="EC" id="3.2.1.22" evidence="3 8"/>
<dbReference type="Gene3D" id="2.60.40.10">
    <property type="entry name" value="Immunoglobulins"/>
    <property type="match status" value="1"/>
</dbReference>
<dbReference type="AlphaFoldDB" id="A0A1H3LX66"/>
<dbReference type="Gene3D" id="3.20.20.70">
    <property type="entry name" value="Aldolase class I"/>
    <property type="match status" value="1"/>
</dbReference>
<evidence type="ECO:0000256" key="4">
    <source>
        <dbReference type="ARBA" id="ARBA00022729"/>
    </source>
</evidence>
<dbReference type="InterPro" id="IPR000111">
    <property type="entry name" value="Glyco_hydro_27/36_CS"/>
</dbReference>
<dbReference type="Pfam" id="PF08305">
    <property type="entry name" value="NPCBM"/>
    <property type="match status" value="1"/>
</dbReference>
<dbReference type="SUPFAM" id="SSF49785">
    <property type="entry name" value="Galactose-binding domain-like"/>
    <property type="match status" value="1"/>
</dbReference>
<dbReference type="InterPro" id="IPR038637">
    <property type="entry name" value="NPCBM_sf"/>
</dbReference>
<keyword evidence="5 8" id="KW-0378">Hydrolase</keyword>
<dbReference type="SUPFAM" id="SSF51445">
    <property type="entry name" value="(Trans)glycosidases"/>
    <property type="match status" value="1"/>
</dbReference>
<comment type="catalytic activity">
    <reaction evidence="1 8">
        <text>Hydrolysis of terminal, non-reducing alpha-D-galactose residues in alpha-D-galactosides, including galactose oligosaccharides, galactomannans and galactolipids.</text>
        <dbReference type="EC" id="3.2.1.22"/>
    </reaction>
</comment>
<feature type="signal peptide" evidence="9">
    <location>
        <begin position="1"/>
        <end position="28"/>
    </location>
</feature>
<evidence type="ECO:0000256" key="5">
    <source>
        <dbReference type="ARBA" id="ARBA00022801"/>
    </source>
</evidence>
<evidence type="ECO:0000313" key="11">
    <source>
        <dbReference type="EMBL" id="SDY69031.1"/>
    </source>
</evidence>
<dbReference type="InterPro" id="IPR017853">
    <property type="entry name" value="GH"/>
</dbReference>
<dbReference type="Pfam" id="PF17801">
    <property type="entry name" value="Melibiase_C"/>
    <property type="match status" value="1"/>
</dbReference>
<keyword evidence="6 8" id="KW-1015">Disulfide bond</keyword>
<feature type="domain" description="Glycosyl hydrolase family 98 putative carbohydrate-binding module" evidence="10">
    <location>
        <begin position="524"/>
        <end position="672"/>
    </location>
</feature>
<dbReference type="FunFam" id="2.60.40.1180:FF:000008">
    <property type="entry name" value="Alpha-galactosidase"/>
    <property type="match status" value="1"/>
</dbReference>
<dbReference type="InterPro" id="IPR013783">
    <property type="entry name" value="Ig-like_fold"/>
</dbReference>
<dbReference type="Pfam" id="PF16499">
    <property type="entry name" value="Melibiase_2"/>
    <property type="match status" value="1"/>
</dbReference>
<dbReference type="PANTHER" id="PTHR11452:SF75">
    <property type="entry name" value="ALPHA-GALACTOSIDASE MEL1"/>
    <property type="match status" value="1"/>
</dbReference>
<proteinExistence type="inferred from homology"/>
<evidence type="ECO:0000256" key="7">
    <source>
        <dbReference type="ARBA" id="ARBA00023295"/>
    </source>
</evidence>
<evidence type="ECO:0000256" key="2">
    <source>
        <dbReference type="ARBA" id="ARBA00009743"/>
    </source>
</evidence>
<dbReference type="CDD" id="cd14792">
    <property type="entry name" value="GH27"/>
    <property type="match status" value="1"/>
</dbReference>
<dbReference type="GO" id="GO:0016052">
    <property type="term" value="P:carbohydrate catabolic process"/>
    <property type="evidence" value="ECO:0007669"/>
    <property type="project" value="UniProtKB-ARBA"/>
</dbReference>
<dbReference type="InterPro" id="IPR008979">
    <property type="entry name" value="Galactose-bd-like_sf"/>
</dbReference>
<protein>
    <recommendedName>
        <fullName evidence="3 8">Alpha-galactosidase</fullName>
        <ecNumber evidence="3 8">3.2.1.22</ecNumber>
    </recommendedName>
    <alternativeName>
        <fullName evidence="8">Melibiase</fullName>
    </alternativeName>
</protein>
<dbReference type="PROSITE" id="PS00512">
    <property type="entry name" value="ALPHA_GALACTOSIDASE"/>
    <property type="match status" value="1"/>
</dbReference>
<keyword evidence="4 9" id="KW-0732">Signal</keyword>
<dbReference type="SUPFAM" id="SSF51011">
    <property type="entry name" value="Glycosyl hydrolase domain"/>
    <property type="match status" value="1"/>
</dbReference>
<dbReference type="Proteomes" id="UP000199515">
    <property type="component" value="Unassembled WGS sequence"/>
</dbReference>
<accession>A0A1H3LX66</accession>
<dbReference type="InterPro" id="IPR013785">
    <property type="entry name" value="Aldolase_TIM"/>
</dbReference>
<dbReference type="FunFam" id="3.20.20.70:FF:000202">
    <property type="entry name" value="Alpha-galactosidase"/>
    <property type="match status" value="1"/>
</dbReference>
<dbReference type="PANTHER" id="PTHR11452">
    <property type="entry name" value="ALPHA-GALACTOSIDASE/ALPHA-N-ACETYLGALACTOSAMINIDASE"/>
    <property type="match status" value="1"/>
</dbReference>
<dbReference type="EMBL" id="FNON01000006">
    <property type="protein sequence ID" value="SDY69031.1"/>
    <property type="molecule type" value="Genomic_DNA"/>
</dbReference>
<evidence type="ECO:0000256" key="6">
    <source>
        <dbReference type="ARBA" id="ARBA00023157"/>
    </source>
</evidence>
<dbReference type="Pfam" id="PF10633">
    <property type="entry name" value="NPCBM_assoc"/>
    <property type="match status" value="1"/>
</dbReference>
<organism evidence="11 12">
    <name type="scientific">Amycolatopsis xylanica</name>
    <dbReference type="NCBI Taxonomy" id="589385"/>
    <lineage>
        <taxon>Bacteria</taxon>
        <taxon>Bacillati</taxon>
        <taxon>Actinomycetota</taxon>
        <taxon>Actinomycetes</taxon>
        <taxon>Pseudonocardiales</taxon>
        <taxon>Pseudonocardiaceae</taxon>
        <taxon>Amycolatopsis</taxon>
    </lineage>
</organism>
<dbReference type="InterPro" id="IPR018905">
    <property type="entry name" value="A-galactase_NEW3"/>
</dbReference>
<keyword evidence="7 8" id="KW-0326">Glycosidase</keyword>
<comment type="similarity">
    <text evidence="2 8">Belongs to the glycosyl hydrolase 27 family.</text>
</comment>
<dbReference type="InterPro" id="IPR013780">
    <property type="entry name" value="Glyco_hydro_b"/>
</dbReference>
<dbReference type="SMART" id="SM00776">
    <property type="entry name" value="NPCBM"/>
    <property type="match status" value="1"/>
</dbReference>
<dbReference type="STRING" id="589385.SAMN05421504_106398"/>
<dbReference type="GO" id="GO:0004557">
    <property type="term" value="F:alpha-galactosidase activity"/>
    <property type="evidence" value="ECO:0007669"/>
    <property type="project" value="UniProtKB-EC"/>
</dbReference>
<evidence type="ECO:0000256" key="1">
    <source>
        <dbReference type="ARBA" id="ARBA00001255"/>
    </source>
</evidence>
<dbReference type="InterPro" id="IPR002241">
    <property type="entry name" value="Glyco_hydro_27"/>
</dbReference>
<keyword evidence="12" id="KW-1185">Reference proteome</keyword>
<name>A0A1H3LX66_9PSEU</name>
<feature type="chain" id="PRO_5011439104" description="Alpha-galactosidase" evidence="9">
    <location>
        <begin position="29"/>
        <end position="673"/>
    </location>
</feature>
<evidence type="ECO:0000313" key="12">
    <source>
        <dbReference type="Proteomes" id="UP000199515"/>
    </source>
</evidence>
<sequence length="673" mass="72338">MANLKRLAKRFGAAVSAAAMVFTVPVLAAPVAEALPDGLALTPPMGFNNWNTTGCKIDEKMIRDMADIFVDKGLKAAGYQYVNVDDCWAEPQRNAEGKLEGNKLTFPSGMKALGDYIHSKGLKFGIYTSAGTVTCAKTMPGGLDHEDVDAQTFADWGVDYLKYDNCNNQGRPALERYTKMRDALKKTGRQIVYSLCEWGDNKPWEWGKDVGHLWRTTGDIKDNWSSMLNIVKKNAPLAPYGGPGHWNDPDMLEIGNGGMSTVEYESHMSLWSIMAAPLLIGSDLRKVSKENFEVLLNQEVIAIDQDAKGVQGAVLSQKDGHWVFAKPLANGDVAVALFNENTTSATIGTNVAALGLPRSPGYSVRDLWKHKTYQSAGQISALVPPHGTAMFRIKAGGDWPRHEPLVGAGLEFAATVSGVPGDLVPAGKPFEATVSVTNHARLPIFAPKVSLTAPAGWKIEQLSRPRKWILGADESATGRWRITPPAGSEGTVTALHSETRYDTLGFGRIEQSGDSPVTVPAAPPAGAAYASDLRWYAEKNGYGNIERDMSNGGIPDKDGKPLTINGVRYAKGLGAHAPSELVFYTGGRCTAFSTDVGIDDEKEPANLRGSATFEVYSDGKKTAGSGLLTYLDPASHLTADITGAQYVKLVVTDGGDGNSYDRGDWAGARFTCQ</sequence>
<dbReference type="InterPro" id="IPR041233">
    <property type="entry name" value="Melibiase_C"/>
</dbReference>
<dbReference type="Gene3D" id="2.60.120.1060">
    <property type="entry name" value="NPCBM/NEW2 domain"/>
    <property type="match status" value="1"/>
</dbReference>
<dbReference type="InterPro" id="IPR013222">
    <property type="entry name" value="Glyco_hyd_98_carb-bd"/>
</dbReference>
<dbReference type="Gene3D" id="2.60.40.1180">
    <property type="entry name" value="Golgi alpha-mannosidase II"/>
    <property type="match status" value="1"/>
</dbReference>
<gene>
    <name evidence="11" type="ORF">SAMN05421504_106398</name>
</gene>
<reference evidence="11 12" key="1">
    <citation type="submission" date="2016-10" db="EMBL/GenBank/DDBJ databases">
        <authorList>
            <person name="de Groot N.N."/>
        </authorList>
    </citation>
    <scope>NUCLEOTIDE SEQUENCE [LARGE SCALE GENOMIC DNA]</scope>
    <source>
        <strain evidence="11 12">CPCC 202699</strain>
    </source>
</reference>
<evidence type="ECO:0000256" key="9">
    <source>
        <dbReference type="SAM" id="SignalP"/>
    </source>
</evidence>